<keyword evidence="6 7" id="KW-0472">Membrane</keyword>
<evidence type="ECO:0000259" key="8">
    <source>
        <dbReference type="Pfam" id="PF02308"/>
    </source>
</evidence>
<dbReference type="Proteomes" id="UP000295632">
    <property type="component" value="Unassembled WGS sequence"/>
</dbReference>
<reference evidence="9 10" key="1">
    <citation type="submission" date="2019-03" db="EMBL/GenBank/DDBJ databases">
        <title>Genomic Encyclopedia of Type Strains, Phase IV (KMG-IV): sequencing the most valuable type-strain genomes for metagenomic binning, comparative biology and taxonomic classification.</title>
        <authorList>
            <person name="Goeker M."/>
        </authorList>
    </citation>
    <scope>NUCLEOTIDE SEQUENCE [LARGE SCALE GENOMIC DNA]</scope>
    <source>
        <strain evidence="9 10">DSM 28697</strain>
    </source>
</reference>
<keyword evidence="10" id="KW-1185">Reference proteome</keyword>
<comment type="similarity">
    <text evidence="2">Belongs to the MgtC/SapB family.</text>
</comment>
<evidence type="ECO:0000256" key="5">
    <source>
        <dbReference type="ARBA" id="ARBA00022989"/>
    </source>
</evidence>
<name>A0A4R6TQ94_9BACI</name>
<dbReference type="Pfam" id="PF02308">
    <property type="entry name" value="MgtC"/>
    <property type="match status" value="1"/>
</dbReference>
<dbReference type="PANTHER" id="PTHR33778">
    <property type="entry name" value="PROTEIN MGTC"/>
    <property type="match status" value="1"/>
</dbReference>
<feature type="domain" description="MgtC/SapB/SrpB/YhiD N-terminal" evidence="8">
    <location>
        <begin position="23"/>
        <end position="153"/>
    </location>
</feature>
<evidence type="ECO:0000256" key="1">
    <source>
        <dbReference type="ARBA" id="ARBA00004651"/>
    </source>
</evidence>
<keyword evidence="5 7" id="KW-1133">Transmembrane helix</keyword>
<keyword evidence="4 7" id="KW-0812">Transmembrane</keyword>
<feature type="transmembrane region" description="Helical" evidence="7">
    <location>
        <begin position="117"/>
        <end position="148"/>
    </location>
</feature>
<dbReference type="PRINTS" id="PR01837">
    <property type="entry name" value="MGTCSAPBPROT"/>
</dbReference>
<evidence type="ECO:0000256" key="6">
    <source>
        <dbReference type="ARBA" id="ARBA00023136"/>
    </source>
</evidence>
<sequence length="237" mass="26198">MEGNEWIHIIEIPEDFHVMLVRILVALVLSGLVGLEREVSKRPAGFRTHILVGMGACMMMLLSLYGFEEFIENYDNVQYDPARIPSYVISGIGFLGAGTILVKGATIRGLTTAASIWVVAGLGLTVGAGLYTLAILSTVVVLLSLMFLNRLETLLFKHGAEEIIHIVVPKDGQHLAELLRIIEDYGKIRNVRTKDLVAGDGKERLKEYKFTVLFAESEGRIKVLDALSIVEVVKEVY</sequence>
<dbReference type="EMBL" id="SNYJ01000023">
    <property type="protein sequence ID" value="TDQ34677.1"/>
    <property type="molecule type" value="Genomic_DNA"/>
</dbReference>
<dbReference type="InterPro" id="IPR003416">
    <property type="entry name" value="MgtC/SapB/SrpB/YhiD_fam"/>
</dbReference>
<accession>A0A4R6TQ94</accession>
<comment type="subcellular location">
    <subcellularLocation>
        <location evidence="1">Cell membrane</location>
        <topology evidence="1">Multi-pass membrane protein</topology>
    </subcellularLocation>
</comment>
<gene>
    <name evidence="9" type="ORF">EV213_1232</name>
</gene>
<evidence type="ECO:0000313" key="9">
    <source>
        <dbReference type="EMBL" id="TDQ34677.1"/>
    </source>
</evidence>
<protein>
    <submittedName>
        <fullName evidence="9">Putative Mg2+ transporter-C (MgtC) family protein</fullName>
    </submittedName>
</protein>
<evidence type="ECO:0000256" key="3">
    <source>
        <dbReference type="ARBA" id="ARBA00022475"/>
    </source>
</evidence>
<dbReference type="GO" id="GO:0005886">
    <property type="term" value="C:plasma membrane"/>
    <property type="evidence" value="ECO:0007669"/>
    <property type="project" value="UniProtKB-SubCell"/>
</dbReference>
<organism evidence="9 10">
    <name type="scientific">Aureibacillus halotolerans</name>
    <dbReference type="NCBI Taxonomy" id="1508390"/>
    <lineage>
        <taxon>Bacteria</taxon>
        <taxon>Bacillati</taxon>
        <taxon>Bacillota</taxon>
        <taxon>Bacilli</taxon>
        <taxon>Bacillales</taxon>
        <taxon>Bacillaceae</taxon>
        <taxon>Aureibacillus</taxon>
    </lineage>
</organism>
<dbReference type="InterPro" id="IPR049177">
    <property type="entry name" value="MgtC_SapB_SrpB_YhiD_N"/>
</dbReference>
<evidence type="ECO:0000256" key="4">
    <source>
        <dbReference type="ARBA" id="ARBA00022692"/>
    </source>
</evidence>
<comment type="caution">
    <text evidence="9">The sequence shown here is derived from an EMBL/GenBank/DDBJ whole genome shotgun (WGS) entry which is preliminary data.</text>
</comment>
<dbReference type="PANTHER" id="PTHR33778:SF1">
    <property type="entry name" value="MAGNESIUM TRANSPORTER YHID-RELATED"/>
    <property type="match status" value="1"/>
</dbReference>
<evidence type="ECO:0000256" key="7">
    <source>
        <dbReference type="SAM" id="Phobius"/>
    </source>
</evidence>
<dbReference type="AlphaFoldDB" id="A0A4R6TQ94"/>
<dbReference type="RefSeq" id="WP_243740266.1">
    <property type="nucleotide sequence ID" value="NZ_SNYJ01000023.1"/>
</dbReference>
<keyword evidence="3" id="KW-1003">Cell membrane</keyword>
<proteinExistence type="inferred from homology"/>
<evidence type="ECO:0000256" key="2">
    <source>
        <dbReference type="ARBA" id="ARBA00009298"/>
    </source>
</evidence>
<evidence type="ECO:0000313" key="10">
    <source>
        <dbReference type="Proteomes" id="UP000295632"/>
    </source>
</evidence>
<feature type="transmembrane region" description="Helical" evidence="7">
    <location>
        <begin position="47"/>
        <end position="67"/>
    </location>
</feature>
<feature type="transmembrane region" description="Helical" evidence="7">
    <location>
        <begin position="16"/>
        <end position="35"/>
    </location>
</feature>
<feature type="transmembrane region" description="Helical" evidence="7">
    <location>
        <begin position="87"/>
        <end position="105"/>
    </location>
</feature>